<feature type="binding site" evidence="3">
    <location>
        <position position="218"/>
    </location>
    <ligand>
        <name>Na(+)</name>
        <dbReference type="ChEBI" id="CHEBI:29101"/>
    </ligand>
</feature>
<name>A0A068SSP1_NEOGA</name>
<evidence type="ECO:0000313" key="6">
    <source>
        <dbReference type="Proteomes" id="UP000028181"/>
    </source>
</evidence>
<feature type="binding site" evidence="3">
    <location>
        <position position="243"/>
    </location>
    <ligand>
        <name>substrate</name>
    </ligand>
</feature>
<keyword evidence="6" id="KW-1185">Reference proteome</keyword>
<keyword evidence="3" id="KW-0479">Metal-binding</keyword>
<dbReference type="InterPro" id="IPR018389">
    <property type="entry name" value="DctP_fam"/>
</dbReference>
<feature type="chain" id="PRO_5001656139" evidence="4">
    <location>
        <begin position="25"/>
        <end position="368"/>
    </location>
</feature>
<evidence type="ECO:0000256" key="4">
    <source>
        <dbReference type="SAM" id="SignalP"/>
    </source>
</evidence>
<dbReference type="PATRIC" id="fig|1028800.3.peg.3195"/>
<dbReference type="OrthoDB" id="9780733at2"/>
<protein>
    <submittedName>
        <fullName evidence="5">Periplasmic mannitol-binding protein</fullName>
    </submittedName>
</protein>
<dbReference type="GO" id="GO:0015849">
    <property type="term" value="P:organic acid transport"/>
    <property type="evidence" value="ECO:0007669"/>
    <property type="project" value="InterPro"/>
</dbReference>
<dbReference type="NCBIfam" id="NF037995">
    <property type="entry name" value="TRAP_S1"/>
    <property type="match status" value="1"/>
</dbReference>
<organism evidence="5 6">
    <name type="scientific">Neorhizobium galegae bv. orientalis str. HAMBI 540</name>
    <dbReference type="NCBI Taxonomy" id="1028800"/>
    <lineage>
        <taxon>Bacteria</taxon>
        <taxon>Pseudomonadati</taxon>
        <taxon>Pseudomonadota</taxon>
        <taxon>Alphaproteobacteria</taxon>
        <taxon>Hyphomicrobiales</taxon>
        <taxon>Rhizobiaceae</taxon>
        <taxon>Rhizobium/Agrobacterium group</taxon>
        <taxon>Neorhizobium</taxon>
    </lineage>
</organism>
<dbReference type="Pfam" id="PF03480">
    <property type="entry name" value="DctP"/>
    <property type="match status" value="1"/>
</dbReference>
<dbReference type="Gene3D" id="3.40.190.170">
    <property type="entry name" value="Bacterial extracellular solute-binding protein, family 7"/>
    <property type="match status" value="1"/>
</dbReference>
<dbReference type="eggNOG" id="COG4663">
    <property type="taxonomic scope" value="Bacteria"/>
</dbReference>
<accession>A0A068SSP1</accession>
<dbReference type="InterPro" id="IPR006311">
    <property type="entry name" value="TAT_signal"/>
</dbReference>
<feature type="binding site" evidence="2">
    <location>
        <position position="180"/>
    </location>
    <ligand>
        <name>substrate</name>
    </ligand>
</feature>
<sequence>MDRRSFFKKAAVTGAGAAAATVLAAPAIAQSSPKVTWRLTSSFPKSLDTIYGGAEDIAKHVAAATDGNFTIQPFAAAEIVPAMQAADAVSNSTVEMCHTCSYYFVGKDPTFAIGTAIPFGLNARLNNAWFYQGNGNTLMNEFYAKHNIYGMPAGNTGAQMGGWFRKEINTVDDFKGVKMRIAGIAGKVLEKLGAVPQQIAGGDIYPALEKGTIDAAEWVGPYDDYKLGFYKVAKYYYYPAFWEGGPTIHAFVNLEKWNALPKAYQAALTDACAFANTNMMSKYDVKNPTAIKQIVSQGTTLRPFSQEILEACYKATLEVYKDISATNADFKKVYEDQVAFKKEAYLWMQLSEYTYDTFMMIQQRNGKL</sequence>
<evidence type="ECO:0000313" key="5">
    <source>
        <dbReference type="EMBL" id="CDN49312.1"/>
    </source>
</evidence>
<proteinExistence type="predicted"/>
<dbReference type="PANTHER" id="PTHR33376">
    <property type="match status" value="1"/>
</dbReference>
<dbReference type="InterPro" id="IPR026289">
    <property type="entry name" value="SBP_TakP-like"/>
</dbReference>
<evidence type="ECO:0000256" key="1">
    <source>
        <dbReference type="ARBA" id="ARBA00022729"/>
    </source>
</evidence>
<evidence type="ECO:0000256" key="3">
    <source>
        <dbReference type="PIRSR" id="PIRSR039026-2"/>
    </source>
</evidence>
<reference evidence="6" key="1">
    <citation type="journal article" date="2014" name="BMC Genomics">
        <title>Genome sequencing of two Neorhizobium galegae strains reveals a noeT gene responsible for the unusual acetylation of the nodulation factors.</title>
        <authorList>
            <person name="Osterman J."/>
            <person name="Marsh J."/>
            <person name="Laine P.K."/>
            <person name="Zeng Z."/>
            <person name="Alatalo E."/>
            <person name="Sullivan J.T."/>
            <person name="Young J.P."/>
            <person name="Thomas-Oates J."/>
            <person name="Paulin L."/>
            <person name="Lindstrom K."/>
        </authorList>
    </citation>
    <scope>NUCLEOTIDE SEQUENCE [LARGE SCALE GENOMIC DNA]</scope>
    <source>
        <strain evidence="6">HAMBI 540</strain>
    </source>
</reference>
<dbReference type="GO" id="GO:0046872">
    <property type="term" value="F:metal ion binding"/>
    <property type="evidence" value="ECO:0007669"/>
    <property type="project" value="UniProtKB-KW"/>
</dbReference>
<dbReference type="HOGENOM" id="CLU_036176_0_1_5"/>
<dbReference type="GeneID" id="24257998"/>
<dbReference type="KEGG" id="ngg:RG540_CH31480"/>
<feature type="signal peptide" evidence="4">
    <location>
        <begin position="1"/>
        <end position="24"/>
    </location>
</feature>
<gene>
    <name evidence="5" type="ORF">RG540_CH31480</name>
</gene>
<dbReference type="CDD" id="cd13682">
    <property type="entry name" value="PBP2_TRAP_alpha-ketoacid"/>
    <property type="match status" value="1"/>
</dbReference>
<dbReference type="GO" id="GO:0055085">
    <property type="term" value="P:transmembrane transport"/>
    <property type="evidence" value="ECO:0007669"/>
    <property type="project" value="InterPro"/>
</dbReference>
<dbReference type="EMBL" id="HG938353">
    <property type="protein sequence ID" value="CDN49312.1"/>
    <property type="molecule type" value="Genomic_DNA"/>
</dbReference>
<dbReference type="GO" id="GO:0043177">
    <property type="term" value="F:organic acid binding"/>
    <property type="evidence" value="ECO:0007669"/>
    <property type="project" value="InterPro"/>
</dbReference>
<dbReference type="GO" id="GO:0031317">
    <property type="term" value="C:tripartite ATP-independent periplasmic transporter complex"/>
    <property type="evidence" value="ECO:0007669"/>
    <property type="project" value="InterPro"/>
</dbReference>
<dbReference type="PANTHER" id="PTHR33376:SF5">
    <property type="entry name" value="EXTRACYTOPLASMIC SOLUTE RECEPTOR PROTEIN"/>
    <property type="match status" value="1"/>
</dbReference>
<dbReference type="InterPro" id="IPR038404">
    <property type="entry name" value="TRAP_DctP_sf"/>
</dbReference>
<dbReference type="PIRSF" id="PIRSF039026">
    <property type="entry name" value="SiaP"/>
    <property type="match status" value="1"/>
</dbReference>
<keyword evidence="1 4" id="KW-0732">Signal</keyword>
<dbReference type="PROSITE" id="PS51318">
    <property type="entry name" value="TAT"/>
    <property type="match status" value="1"/>
</dbReference>
<dbReference type="AlphaFoldDB" id="A0A068SSP1"/>
<feature type="binding site" evidence="2">
    <location>
        <position position="159"/>
    </location>
    <ligand>
        <name>substrate</name>
    </ligand>
</feature>
<dbReference type="Gene3D" id="3.40.190.10">
    <property type="entry name" value="Periplasmic binding protein-like II"/>
    <property type="match status" value="1"/>
</dbReference>
<dbReference type="InterPro" id="IPR041722">
    <property type="entry name" value="TakP/all3028"/>
</dbReference>
<dbReference type="RefSeq" id="WP_038589628.1">
    <property type="nucleotide sequence ID" value="NZ_HG938353.1"/>
</dbReference>
<feature type="binding site" evidence="3">
    <location>
        <position position="217"/>
    </location>
    <ligand>
        <name>substrate</name>
    </ligand>
</feature>
<dbReference type="Proteomes" id="UP000028181">
    <property type="component" value="Chromosome I"/>
</dbReference>
<evidence type="ECO:0000256" key="2">
    <source>
        <dbReference type="PIRSR" id="PIRSR039026-1"/>
    </source>
</evidence>